<dbReference type="CDD" id="cd05930">
    <property type="entry name" value="A_NRPS"/>
    <property type="match status" value="1"/>
</dbReference>
<dbReference type="PROSITE" id="PS00455">
    <property type="entry name" value="AMP_BINDING"/>
    <property type="match status" value="1"/>
</dbReference>
<dbReference type="NCBIfam" id="TIGR01733">
    <property type="entry name" value="AA-adenyl-dom"/>
    <property type="match status" value="1"/>
</dbReference>
<evidence type="ECO:0000313" key="3">
    <source>
        <dbReference type="Proteomes" id="UP000198838"/>
    </source>
</evidence>
<evidence type="ECO:0000259" key="1">
    <source>
        <dbReference type="Pfam" id="PF00501"/>
    </source>
</evidence>
<gene>
    <name evidence="2" type="ORF">SAMN05216249_11164</name>
</gene>
<dbReference type="RefSeq" id="WP_092872715.1">
    <property type="nucleotide sequence ID" value="NZ_FOJY01000011.1"/>
</dbReference>
<evidence type="ECO:0000313" key="2">
    <source>
        <dbReference type="EMBL" id="SFB16794.1"/>
    </source>
</evidence>
<proteinExistence type="predicted"/>
<protein>
    <submittedName>
        <fullName evidence="2">Amino acid adenylation domain-containing protein</fullName>
    </submittedName>
</protein>
<dbReference type="InterPro" id="IPR042099">
    <property type="entry name" value="ANL_N_sf"/>
</dbReference>
<sequence length="500" mass="57521">MKNILEGIEKSARLFPKNIAVSDVSSKLSYEMLIKNSKKIAVSFKENAWRKKPIAILMDKSVKLATSMLAVLYSGNFYTVLDPEMPKDRMLKIFETLEPVAVLTNDKYKDLALELGNTDIFYYENAINEEIDEEYLYNIRRAMTDSETMYILYTSGSTGNPKGTVISHKAAISYTDWVLENFDINEKTIWGSQTPFYFSMSVTDLFGGLRSGGCLCIIPKKMFSFPLKLVEYMNENKINTIYWVPSALSLVAKWDTFSYDKPMYLKKILFAGEVMPNKQLNYWRRAYPDAYFANLFGPTETTDICTWYHVDKEFKDEETLPIGKPCNNCFVLILDEDLKEADKGELYVGGSFLADGYYNNPEKTKASFVQNPLNKAYPEILYKTGDLVSYNEYGQLIYLGRKDFQIKHMGYRIELGEIEANMSAMEKMNSCACIYNETEDKIVLIYEGRIKKDAVMEHAKKKLPPYMHPNVLVKVKAMPVNANGKIDRVYLKNNYNLMED</sequence>
<dbReference type="AlphaFoldDB" id="A0A1I0YU35"/>
<dbReference type="PANTHER" id="PTHR45527">
    <property type="entry name" value="NONRIBOSOMAL PEPTIDE SYNTHETASE"/>
    <property type="match status" value="1"/>
</dbReference>
<dbReference type="GO" id="GO:0005737">
    <property type="term" value="C:cytoplasm"/>
    <property type="evidence" value="ECO:0007669"/>
    <property type="project" value="TreeGrafter"/>
</dbReference>
<dbReference type="Gene3D" id="3.40.50.12780">
    <property type="entry name" value="N-terminal domain of ligase-like"/>
    <property type="match status" value="1"/>
</dbReference>
<dbReference type="InterPro" id="IPR000873">
    <property type="entry name" value="AMP-dep_synth/lig_dom"/>
</dbReference>
<dbReference type="SUPFAM" id="SSF56801">
    <property type="entry name" value="Acetyl-CoA synthetase-like"/>
    <property type="match status" value="1"/>
</dbReference>
<dbReference type="InterPro" id="IPR045851">
    <property type="entry name" value="AMP-bd_C_sf"/>
</dbReference>
<dbReference type="Gene3D" id="3.30.300.30">
    <property type="match status" value="1"/>
</dbReference>
<reference evidence="2 3" key="1">
    <citation type="submission" date="2016-10" db="EMBL/GenBank/DDBJ databases">
        <authorList>
            <person name="de Groot N.N."/>
        </authorList>
    </citation>
    <scope>NUCLEOTIDE SEQUENCE [LARGE SCALE GENOMIC DNA]</scope>
    <source>
        <strain evidence="2 3">DSM 5522</strain>
    </source>
</reference>
<dbReference type="STRING" id="1120918.SAMN05216249_11164"/>
<dbReference type="OrthoDB" id="9778383at2"/>
<dbReference type="InterPro" id="IPR010071">
    <property type="entry name" value="AA_adenyl_dom"/>
</dbReference>
<name>A0A1I0YU35_9FIRM</name>
<organism evidence="2 3">
    <name type="scientific">Acetitomaculum ruminis DSM 5522</name>
    <dbReference type="NCBI Taxonomy" id="1120918"/>
    <lineage>
        <taxon>Bacteria</taxon>
        <taxon>Bacillati</taxon>
        <taxon>Bacillota</taxon>
        <taxon>Clostridia</taxon>
        <taxon>Lachnospirales</taxon>
        <taxon>Lachnospiraceae</taxon>
        <taxon>Acetitomaculum</taxon>
    </lineage>
</organism>
<accession>A0A1I0YU35</accession>
<dbReference type="GO" id="GO:0043041">
    <property type="term" value="P:amino acid activation for nonribosomal peptide biosynthetic process"/>
    <property type="evidence" value="ECO:0007669"/>
    <property type="project" value="TreeGrafter"/>
</dbReference>
<dbReference type="GO" id="GO:0031177">
    <property type="term" value="F:phosphopantetheine binding"/>
    <property type="evidence" value="ECO:0007669"/>
    <property type="project" value="TreeGrafter"/>
</dbReference>
<dbReference type="InterPro" id="IPR020845">
    <property type="entry name" value="AMP-binding_CS"/>
</dbReference>
<dbReference type="EMBL" id="FOJY01000011">
    <property type="protein sequence ID" value="SFB16794.1"/>
    <property type="molecule type" value="Genomic_DNA"/>
</dbReference>
<dbReference type="GO" id="GO:0044550">
    <property type="term" value="P:secondary metabolite biosynthetic process"/>
    <property type="evidence" value="ECO:0007669"/>
    <property type="project" value="TreeGrafter"/>
</dbReference>
<dbReference type="Proteomes" id="UP000198838">
    <property type="component" value="Unassembled WGS sequence"/>
</dbReference>
<dbReference type="Pfam" id="PF00501">
    <property type="entry name" value="AMP-binding"/>
    <property type="match status" value="1"/>
</dbReference>
<feature type="domain" description="AMP-dependent synthetase/ligase" evidence="1">
    <location>
        <begin position="9"/>
        <end position="358"/>
    </location>
</feature>
<dbReference type="PANTHER" id="PTHR45527:SF1">
    <property type="entry name" value="FATTY ACID SYNTHASE"/>
    <property type="match status" value="1"/>
</dbReference>
<keyword evidence="3" id="KW-1185">Reference proteome</keyword>